<keyword evidence="7" id="KW-0967">Endosome</keyword>
<feature type="transmembrane region" description="Helical" evidence="14">
    <location>
        <begin position="53"/>
        <end position="73"/>
    </location>
</feature>
<evidence type="ECO:0000256" key="2">
    <source>
        <dbReference type="ARBA" id="ARBA00004542"/>
    </source>
</evidence>
<dbReference type="KEGG" id="char:122128982"/>
<organism evidence="16 17">
    <name type="scientific">Clupea harengus</name>
    <name type="common">Atlantic herring</name>
    <dbReference type="NCBI Taxonomy" id="7950"/>
    <lineage>
        <taxon>Eukaryota</taxon>
        <taxon>Metazoa</taxon>
        <taxon>Chordata</taxon>
        <taxon>Craniata</taxon>
        <taxon>Vertebrata</taxon>
        <taxon>Euteleostomi</taxon>
        <taxon>Actinopterygii</taxon>
        <taxon>Neopterygii</taxon>
        <taxon>Teleostei</taxon>
        <taxon>Clupei</taxon>
        <taxon>Clupeiformes</taxon>
        <taxon>Clupeoidei</taxon>
        <taxon>Clupeidae</taxon>
        <taxon>Clupea</taxon>
    </lineage>
</organism>
<dbReference type="OrthoDB" id="191706at2759"/>
<feature type="domain" description="CWH43-like N-terminal" evidence="15">
    <location>
        <begin position="4"/>
        <end position="204"/>
    </location>
</feature>
<dbReference type="PANTHER" id="PTHR21324">
    <property type="entry name" value="FASTING-INDUCIBLE INTEGRAL MEMBRANE PROTEIN TM6P1-RELATED"/>
    <property type="match status" value="1"/>
</dbReference>
<dbReference type="GO" id="GO:0006914">
    <property type="term" value="P:autophagy"/>
    <property type="evidence" value="ECO:0007669"/>
    <property type="project" value="UniProtKB-KW"/>
</dbReference>
<evidence type="ECO:0000313" key="16">
    <source>
        <dbReference type="Proteomes" id="UP000515152"/>
    </source>
</evidence>
<protein>
    <submittedName>
        <fullName evidence="17">Modulator of macroautophagy TMEM150B-like</fullName>
    </submittedName>
</protein>
<reference evidence="17" key="1">
    <citation type="submission" date="2025-08" db="UniProtKB">
        <authorList>
            <consortium name="RefSeq"/>
        </authorList>
    </citation>
    <scope>IDENTIFICATION</scope>
</reference>
<evidence type="ECO:0000256" key="1">
    <source>
        <dbReference type="ARBA" id="ARBA00004337"/>
    </source>
</evidence>
<dbReference type="AlphaFoldDB" id="A0A8M1K7I2"/>
<evidence type="ECO:0000313" key="17">
    <source>
        <dbReference type="RefSeq" id="XP_042559961.1"/>
    </source>
</evidence>
<feature type="transmembrane region" description="Helical" evidence="14">
    <location>
        <begin position="112"/>
        <end position="133"/>
    </location>
</feature>
<evidence type="ECO:0000256" key="6">
    <source>
        <dbReference type="ARBA" id="ARBA00022692"/>
    </source>
</evidence>
<proteinExistence type="inferred from homology"/>
<accession>A0A8M1K7I2</accession>
<dbReference type="GO" id="GO:0005886">
    <property type="term" value="C:plasma membrane"/>
    <property type="evidence" value="ECO:0007669"/>
    <property type="project" value="UniProtKB-SubCell"/>
</dbReference>
<keyword evidence="16" id="KW-1185">Reference proteome</keyword>
<evidence type="ECO:0000256" key="11">
    <source>
        <dbReference type="ARBA" id="ARBA00023180"/>
    </source>
</evidence>
<feature type="transmembrane region" description="Helical" evidence="14">
    <location>
        <begin position="6"/>
        <end position="28"/>
    </location>
</feature>
<feature type="transmembrane region" description="Helical" evidence="14">
    <location>
        <begin position="153"/>
        <end position="173"/>
    </location>
</feature>
<keyword evidence="9" id="KW-0072">Autophagy</keyword>
<keyword evidence="10 14" id="KW-0472">Membrane</keyword>
<dbReference type="GO" id="GO:0000421">
    <property type="term" value="C:autophagosome membrane"/>
    <property type="evidence" value="ECO:0007669"/>
    <property type="project" value="UniProtKB-SubCell"/>
</dbReference>
<evidence type="ECO:0000256" key="3">
    <source>
        <dbReference type="ARBA" id="ARBA00004651"/>
    </source>
</evidence>
<dbReference type="GO" id="GO:0010008">
    <property type="term" value="C:endosome membrane"/>
    <property type="evidence" value="ECO:0007669"/>
    <property type="project" value="UniProtKB-SubCell"/>
</dbReference>
<keyword evidence="11" id="KW-0325">Glycoprotein</keyword>
<feature type="transmembrane region" description="Helical" evidence="14">
    <location>
        <begin position="185"/>
        <end position="202"/>
    </location>
</feature>
<evidence type="ECO:0000256" key="9">
    <source>
        <dbReference type="ARBA" id="ARBA00023006"/>
    </source>
</evidence>
<dbReference type="InterPro" id="IPR050911">
    <property type="entry name" value="DRAM/TMEM150_Autophagy_Mod"/>
</dbReference>
<keyword evidence="12" id="KW-0968">Cytoplasmic vesicle</keyword>
<evidence type="ECO:0000256" key="8">
    <source>
        <dbReference type="ARBA" id="ARBA00022989"/>
    </source>
</evidence>
<dbReference type="RefSeq" id="XP_042559961.1">
    <property type="nucleotide sequence ID" value="XM_042704027.1"/>
</dbReference>
<evidence type="ECO:0000256" key="4">
    <source>
        <dbReference type="ARBA" id="ARBA00006565"/>
    </source>
</evidence>
<comment type="similarity">
    <text evidence="4">Belongs to the DRAM/TMEM150 family.</text>
</comment>
<evidence type="ECO:0000256" key="14">
    <source>
        <dbReference type="SAM" id="Phobius"/>
    </source>
</evidence>
<comment type="subcellular location">
    <subcellularLocation>
        <location evidence="3">Cell membrane</location>
        <topology evidence="3">Multi-pass membrane protein</topology>
    </subcellularLocation>
    <subcellularLocation>
        <location evidence="2">Cytoplasmic vesicle</location>
        <location evidence="2">Autophagosome membrane</location>
        <topology evidence="2">Multi-pass membrane protein</topology>
    </subcellularLocation>
    <subcellularLocation>
        <location evidence="1">Endosome membrane</location>
        <topology evidence="1">Multi-pass membrane protein</topology>
    </subcellularLocation>
</comment>
<keyword evidence="5" id="KW-1003">Cell membrane</keyword>
<evidence type="ECO:0000256" key="10">
    <source>
        <dbReference type="ARBA" id="ARBA00023136"/>
    </source>
</evidence>
<sequence length="248" mass="27893">MWAWALLPVFLAVWGIVGLWLVFFMAVLNESVDLNVRFPYISVCGSYPRQSSVFSVVCNGCAFLAVWISVIRYQQVRDLGDKCRYANLASLVLGLISSAGVSLLGNFQITEWFVVHNLSALLAFCLGLLYFWLQLWLTLRAEPSVDRHWVAPLRAFLCGFATLFLINMIVLASKGLMSQSAKSEWALVMTYFLLFGLFAAEFRHVDCFKVTVQIPLVDRFQVTGQKHTAGGKSYGRLIHDSTKDSLMV</sequence>
<keyword evidence="6 14" id="KW-0812">Transmembrane</keyword>
<dbReference type="PANTHER" id="PTHR21324:SF3">
    <property type="entry name" value="MODULATOR OF MACROAUTOPHAGY TMEM150B"/>
    <property type="match status" value="1"/>
</dbReference>
<dbReference type="InterPro" id="IPR019402">
    <property type="entry name" value="CWH43_N"/>
</dbReference>
<dbReference type="GeneID" id="122128982"/>
<dbReference type="Proteomes" id="UP000515152">
    <property type="component" value="Unplaced"/>
</dbReference>
<feature type="transmembrane region" description="Helical" evidence="14">
    <location>
        <begin position="85"/>
        <end position="105"/>
    </location>
</feature>
<dbReference type="Pfam" id="PF10277">
    <property type="entry name" value="Frag1"/>
    <property type="match status" value="1"/>
</dbReference>
<keyword evidence="8 14" id="KW-1133">Transmembrane helix</keyword>
<gene>
    <name evidence="17" type="primary">LOC122128982</name>
</gene>
<evidence type="ECO:0000256" key="5">
    <source>
        <dbReference type="ARBA" id="ARBA00022475"/>
    </source>
</evidence>
<name>A0A8M1K7I2_CLUHA</name>
<comment type="function">
    <text evidence="13">Modulator of macroautophagy that causes accumulation of autophagosomes under basal conditions and enhances autophagic flux. Represses cell death and promotes long-term clonogenic survival of cells grown in the absence of glucose in a macroautophagy-independent manner. May have some role in extracellular matrix engulfment or growth factor receptor recycling, both of which can modulate cell survival.</text>
</comment>
<evidence type="ECO:0000256" key="13">
    <source>
        <dbReference type="ARBA" id="ARBA00045144"/>
    </source>
</evidence>
<evidence type="ECO:0000256" key="12">
    <source>
        <dbReference type="ARBA" id="ARBA00023329"/>
    </source>
</evidence>
<evidence type="ECO:0000259" key="15">
    <source>
        <dbReference type="Pfam" id="PF10277"/>
    </source>
</evidence>
<evidence type="ECO:0000256" key="7">
    <source>
        <dbReference type="ARBA" id="ARBA00022753"/>
    </source>
</evidence>